<accession>A0A934WUF4</accession>
<sequence>MKNKLTDFQADWAAMPQVEKEQILKLKNKTIVVSGHSLARCLCYALIYQNETRSLGCKIVLAARDKSLIDEMFAELILRDDFDFVDYNSISEINKADFIVHTGFCNERISDFSEDFKREIKLAQDISALAQKTGAPLILLSDSRVYGNPKPHRIYAENEYADLVNTDAANVENQLVRTIEAMFNCEKKARGFELTTLRTGIILGAHSGIESFLDPIFKAVAEGKETSLFNSKQKYSFVYLTDVLRSIIYAMNVLDRNQVYNTAGINSTVSTATIAAVLHDVYGDAAKIALTDGEELNHSPIATGKIETYGCSAALKLETALELCVMSYMKTTEGMQLPNTHDGRLDAIQQIQLAYLLEVDRICRKHNIKYFLGGGTLLGAIRHKGFIPWDDDSDIMMLREDYDKFCKIAADELPANMSFQSNKTDKSCFYEFAKLRVNGTAFATEFAKEHKTMHNGIAFDIFCHDKTANSRFGQKIHLAMTIFTRALVFNKWNHRKTENGSRIQTAVTNLCVKLFPIRFSLWLMNHTISFFKRKKNAKYLYDGMGRNVYNGVFPINLLDKAVYVDFEGYSLPVPEKYDEYLRFLYGDYMQLAPLSTRLGCHEILLCDIGKYDGLNK</sequence>
<keyword evidence="4" id="KW-1185">Reference proteome</keyword>
<evidence type="ECO:0000313" key="3">
    <source>
        <dbReference type="EMBL" id="MBK6090184.1"/>
    </source>
</evidence>
<feature type="domain" description="NAD-dependent epimerase/dehydratase" evidence="1">
    <location>
        <begin position="87"/>
        <end position="261"/>
    </location>
</feature>
<dbReference type="PANTHER" id="PTHR43404:SF2">
    <property type="entry name" value="LIPOPOLYSACCHARIDE CHOLINEPHOSPHOTRANSFERASE LICD"/>
    <property type="match status" value="1"/>
</dbReference>
<dbReference type="Proteomes" id="UP000633365">
    <property type="component" value="Unassembled WGS sequence"/>
</dbReference>
<dbReference type="PANTHER" id="PTHR43404">
    <property type="entry name" value="LIPOPOLYSACCHARIDE CHOLINEPHOSPHOTRANSFERASE LICD"/>
    <property type="match status" value="1"/>
</dbReference>
<comment type="caution">
    <text evidence="3">The sequence shown here is derived from an EMBL/GenBank/DDBJ whole genome shotgun (WGS) entry which is preliminary data.</text>
</comment>
<feature type="domain" description="LicD/FKTN/FKRP nucleotidyltransferase" evidence="2">
    <location>
        <begin position="363"/>
        <end position="586"/>
    </location>
</feature>
<dbReference type="InterPro" id="IPR036291">
    <property type="entry name" value="NAD(P)-bd_dom_sf"/>
</dbReference>
<gene>
    <name evidence="3" type="ORF">JKK62_16295</name>
</gene>
<evidence type="ECO:0000259" key="1">
    <source>
        <dbReference type="Pfam" id="PF01370"/>
    </source>
</evidence>
<protein>
    <submittedName>
        <fullName evidence="3">LicD family protein</fullName>
    </submittedName>
</protein>
<reference evidence="3" key="1">
    <citation type="submission" date="2021-01" db="EMBL/GenBank/DDBJ databases">
        <title>Genome public.</title>
        <authorList>
            <person name="Liu C."/>
            <person name="Sun Q."/>
        </authorList>
    </citation>
    <scope>NUCLEOTIDE SEQUENCE</scope>
    <source>
        <strain evidence="3">M6</strain>
    </source>
</reference>
<dbReference type="AlphaFoldDB" id="A0A934WUF4"/>
<dbReference type="Pfam" id="PF04991">
    <property type="entry name" value="LicD"/>
    <property type="match status" value="1"/>
</dbReference>
<organism evidence="3 4">
    <name type="scientific">Ruminococcus difficilis</name>
    <dbReference type="NCBI Taxonomy" id="2763069"/>
    <lineage>
        <taxon>Bacteria</taxon>
        <taxon>Bacillati</taxon>
        <taxon>Bacillota</taxon>
        <taxon>Clostridia</taxon>
        <taxon>Eubacteriales</taxon>
        <taxon>Oscillospiraceae</taxon>
        <taxon>Ruminococcus</taxon>
    </lineage>
</organism>
<dbReference type="Pfam" id="PF01370">
    <property type="entry name" value="Epimerase"/>
    <property type="match status" value="1"/>
</dbReference>
<dbReference type="Gene3D" id="3.40.50.720">
    <property type="entry name" value="NAD(P)-binding Rossmann-like Domain"/>
    <property type="match status" value="1"/>
</dbReference>
<proteinExistence type="predicted"/>
<name>A0A934WUF4_9FIRM</name>
<evidence type="ECO:0000259" key="2">
    <source>
        <dbReference type="Pfam" id="PF04991"/>
    </source>
</evidence>
<dbReference type="InterPro" id="IPR052942">
    <property type="entry name" value="LPS_cholinephosphotransferase"/>
</dbReference>
<dbReference type="RefSeq" id="WP_201428857.1">
    <property type="nucleotide sequence ID" value="NZ_JAEQMG010000186.1"/>
</dbReference>
<dbReference type="SUPFAM" id="SSF51735">
    <property type="entry name" value="NAD(P)-binding Rossmann-fold domains"/>
    <property type="match status" value="1"/>
</dbReference>
<dbReference type="InterPro" id="IPR007074">
    <property type="entry name" value="LicD/FKTN/FKRP_NTP_transf"/>
</dbReference>
<evidence type="ECO:0000313" key="4">
    <source>
        <dbReference type="Proteomes" id="UP000633365"/>
    </source>
</evidence>
<dbReference type="EMBL" id="JAEQMG010000186">
    <property type="protein sequence ID" value="MBK6090184.1"/>
    <property type="molecule type" value="Genomic_DNA"/>
</dbReference>
<dbReference type="InterPro" id="IPR001509">
    <property type="entry name" value="Epimerase_deHydtase"/>
</dbReference>
<dbReference type="GO" id="GO:0009100">
    <property type="term" value="P:glycoprotein metabolic process"/>
    <property type="evidence" value="ECO:0007669"/>
    <property type="project" value="UniProtKB-ARBA"/>
</dbReference>